<comment type="caution">
    <text evidence="2">The sequence shown here is derived from an EMBL/GenBank/DDBJ whole genome shotgun (WGS) entry which is preliminary data.</text>
</comment>
<dbReference type="OrthoDB" id="10051416at2759"/>
<dbReference type="EMBL" id="NIRI02000042">
    <property type="protein sequence ID" value="KAG5449311.1"/>
    <property type="molecule type" value="Genomic_DNA"/>
</dbReference>
<organism evidence="2 3">
    <name type="scientific">Clonorchis sinensis</name>
    <name type="common">Chinese liver fluke</name>
    <dbReference type="NCBI Taxonomy" id="79923"/>
    <lineage>
        <taxon>Eukaryota</taxon>
        <taxon>Metazoa</taxon>
        <taxon>Spiralia</taxon>
        <taxon>Lophotrochozoa</taxon>
        <taxon>Platyhelminthes</taxon>
        <taxon>Trematoda</taxon>
        <taxon>Digenea</taxon>
        <taxon>Opisthorchiida</taxon>
        <taxon>Opisthorchiata</taxon>
        <taxon>Opisthorchiidae</taxon>
        <taxon>Clonorchis</taxon>
    </lineage>
</organism>
<name>A0A419PFX1_CLOSI</name>
<evidence type="ECO:0000313" key="2">
    <source>
        <dbReference type="EMBL" id="KAG5449311.1"/>
    </source>
</evidence>
<reference evidence="2 3" key="2">
    <citation type="journal article" date="2021" name="Genomics">
        <title>High-quality reference genome for Clonorchis sinensis.</title>
        <authorList>
            <person name="Young N.D."/>
            <person name="Stroehlein A.J."/>
            <person name="Kinkar L."/>
            <person name="Wang T."/>
            <person name="Sohn W.M."/>
            <person name="Chang B.C.H."/>
            <person name="Kaur P."/>
            <person name="Weisz D."/>
            <person name="Dudchenko O."/>
            <person name="Aiden E.L."/>
            <person name="Korhonen P.K."/>
            <person name="Gasser R.B."/>
        </authorList>
    </citation>
    <scope>NUCLEOTIDE SEQUENCE [LARGE SCALE GENOMIC DNA]</scope>
    <source>
        <strain evidence="2">Cs-k2</strain>
    </source>
</reference>
<protein>
    <submittedName>
        <fullName evidence="2">Uncharacterized protein</fullName>
    </submittedName>
</protein>
<feature type="compositionally biased region" description="Polar residues" evidence="1">
    <location>
        <begin position="16"/>
        <end position="25"/>
    </location>
</feature>
<dbReference type="AlphaFoldDB" id="A0A419PFX1"/>
<dbReference type="InParanoid" id="A0A419PFX1"/>
<gene>
    <name evidence="2" type="ORF">CSKR_100603</name>
</gene>
<keyword evidence="3" id="KW-1185">Reference proteome</keyword>
<feature type="region of interest" description="Disordered" evidence="1">
    <location>
        <begin position="10"/>
        <end position="33"/>
    </location>
</feature>
<evidence type="ECO:0000313" key="3">
    <source>
        <dbReference type="Proteomes" id="UP000286415"/>
    </source>
</evidence>
<reference evidence="2 3" key="1">
    <citation type="journal article" date="2018" name="Biotechnol. Adv.">
        <title>Improved genomic resources and new bioinformatic workflow for the carcinogenic parasite Clonorchis sinensis: Biotechnological implications.</title>
        <authorList>
            <person name="Wang D."/>
            <person name="Korhonen P.K."/>
            <person name="Gasser R.B."/>
            <person name="Young N.D."/>
        </authorList>
    </citation>
    <scope>NUCLEOTIDE SEQUENCE [LARGE SCALE GENOMIC DNA]</scope>
    <source>
        <strain evidence="2">Cs-k2</strain>
    </source>
</reference>
<dbReference type="Proteomes" id="UP000286415">
    <property type="component" value="Unassembled WGS sequence"/>
</dbReference>
<evidence type="ECO:0000256" key="1">
    <source>
        <dbReference type="SAM" id="MobiDB-lite"/>
    </source>
</evidence>
<accession>A0A419PFX1</accession>
<proteinExistence type="predicted"/>
<sequence length="216" mass="24138">MAQWLEREFADRKVRSSNPTSTSQLPLPRLGQRGSIPALLPSGGMAARHRKVHWTFIGTEMLNTISGLRLRITTQLLMRKAQMMPFSGSHNTWLKFLANVDAKVCGKTALIKAVSRLHQKMALRNFCELCLARTSNRGSALCNAPINQKRNDNLKSGHKNLSVSIRNVLTGHHVSEQNWSTVHNPSKDFGHENEGSLWLMAYPSDSRCVLVNSSLP</sequence>